<dbReference type="InterPro" id="IPR002110">
    <property type="entry name" value="Ankyrin_rpt"/>
</dbReference>
<dbReference type="Gene3D" id="1.25.40.20">
    <property type="entry name" value="Ankyrin repeat-containing domain"/>
    <property type="match status" value="3"/>
</dbReference>
<keyword evidence="1" id="KW-0677">Repeat</keyword>
<evidence type="ECO:0000313" key="3">
    <source>
        <dbReference type="EMBL" id="CAB4027705.1"/>
    </source>
</evidence>
<keyword evidence="2" id="KW-0040">ANK repeat</keyword>
<dbReference type="EMBL" id="CACRXK020014971">
    <property type="protein sequence ID" value="CAB4027705.1"/>
    <property type="molecule type" value="Genomic_DNA"/>
</dbReference>
<comment type="caution">
    <text evidence="3">The sequence shown here is derived from an EMBL/GenBank/DDBJ whole genome shotgun (WGS) entry which is preliminary data.</text>
</comment>
<keyword evidence="4" id="KW-1185">Reference proteome</keyword>
<organism evidence="3 4">
    <name type="scientific">Paramuricea clavata</name>
    <name type="common">Red gorgonian</name>
    <name type="synonym">Violescent sea-whip</name>
    <dbReference type="NCBI Taxonomy" id="317549"/>
    <lineage>
        <taxon>Eukaryota</taxon>
        <taxon>Metazoa</taxon>
        <taxon>Cnidaria</taxon>
        <taxon>Anthozoa</taxon>
        <taxon>Octocorallia</taxon>
        <taxon>Malacalcyonacea</taxon>
        <taxon>Plexauridae</taxon>
        <taxon>Paramuricea</taxon>
    </lineage>
</organism>
<dbReference type="PANTHER" id="PTHR24198:SF165">
    <property type="entry name" value="ANKYRIN REPEAT-CONTAINING PROTEIN-RELATED"/>
    <property type="match status" value="1"/>
</dbReference>
<dbReference type="Pfam" id="PF12796">
    <property type="entry name" value="Ank_2"/>
    <property type="match status" value="2"/>
</dbReference>
<name>A0A7D9JDU9_PARCT</name>
<dbReference type="PANTHER" id="PTHR24198">
    <property type="entry name" value="ANKYRIN REPEAT AND PROTEIN KINASE DOMAIN-CONTAINING PROTEIN"/>
    <property type="match status" value="1"/>
</dbReference>
<dbReference type="PROSITE" id="PS50088">
    <property type="entry name" value="ANK_REPEAT"/>
    <property type="match status" value="4"/>
</dbReference>
<accession>A0A7D9JDU9</accession>
<dbReference type="PROSITE" id="PS50297">
    <property type="entry name" value="ANK_REP_REGION"/>
    <property type="match status" value="4"/>
</dbReference>
<protein>
    <submittedName>
        <fullName evidence="3">Ankyrin-3-like, partial</fullName>
    </submittedName>
</protein>
<evidence type="ECO:0000256" key="1">
    <source>
        <dbReference type="ARBA" id="ARBA00022737"/>
    </source>
</evidence>
<dbReference type="OrthoDB" id="20872at2759"/>
<proteinExistence type="predicted"/>
<dbReference type="Proteomes" id="UP001152795">
    <property type="component" value="Unassembled WGS sequence"/>
</dbReference>
<dbReference type="SUPFAM" id="SSF48403">
    <property type="entry name" value="Ankyrin repeat"/>
    <property type="match status" value="1"/>
</dbReference>
<reference evidence="3" key="1">
    <citation type="submission" date="2020-04" db="EMBL/GenBank/DDBJ databases">
        <authorList>
            <person name="Alioto T."/>
            <person name="Alioto T."/>
            <person name="Gomez Garrido J."/>
        </authorList>
    </citation>
    <scope>NUCLEOTIDE SEQUENCE</scope>
    <source>
        <strain evidence="3">A484AB</strain>
    </source>
</reference>
<gene>
    <name evidence="3" type="ORF">PACLA_8A054692</name>
</gene>
<dbReference type="AlphaFoldDB" id="A0A7D9JDU9"/>
<evidence type="ECO:0000256" key="2">
    <source>
        <dbReference type="ARBA" id="ARBA00023043"/>
    </source>
</evidence>
<sequence>MKGNGPLHIACLAGQTKVVQILLDNGANVNLKAQNGFTPLYMASQENHVETVKLLLANGANLQALTEDGFTALDVAVQQDHETVVVALLRSEKRKGFHALHDAARKDLTKPIKFLIQKGHAVDIRAPNGFTPLHIAAKYNSANAAVLLTNSGADIDALTKTYAITPLHAASKFGHANIVTVLLQAGAKPDKPNRVRKILISKPRPFIIMILFMPWYKKLYENRVSLLRSHWIK</sequence>
<evidence type="ECO:0000313" key="4">
    <source>
        <dbReference type="Proteomes" id="UP001152795"/>
    </source>
</evidence>
<dbReference type="InterPro" id="IPR036770">
    <property type="entry name" value="Ankyrin_rpt-contain_sf"/>
</dbReference>
<dbReference type="SMART" id="SM00248">
    <property type="entry name" value="ANK"/>
    <property type="match status" value="6"/>
</dbReference>